<gene>
    <name evidence="3" type="ORF">JKILLFL_G7737</name>
</gene>
<evidence type="ECO:0000256" key="2">
    <source>
        <dbReference type="SAM" id="SignalP"/>
    </source>
</evidence>
<feature type="compositionally biased region" description="Low complexity" evidence="1">
    <location>
        <begin position="320"/>
        <end position="408"/>
    </location>
</feature>
<protein>
    <submittedName>
        <fullName evidence="3">Uncharacterized protein</fullName>
    </submittedName>
</protein>
<keyword evidence="4" id="KW-1185">Reference proteome</keyword>
<feature type="region of interest" description="Disordered" evidence="1">
    <location>
        <begin position="320"/>
        <end position="457"/>
    </location>
</feature>
<reference evidence="3 4" key="1">
    <citation type="submission" date="2020-10" db="EMBL/GenBank/DDBJ databases">
        <authorList>
            <person name="Sedaghatjoo S."/>
        </authorList>
    </citation>
    <scope>NUCLEOTIDE SEQUENCE [LARGE SCALE GENOMIC DNA]</scope>
    <source>
        <strain evidence="3 4">LLFL</strain>
    </source>
</reference>
<proteinExistence type="predicted"/>
<keyword evidence="2" id="KW-0732">Signal</keyword>
<accession>A0A9N8LS24</accession>
<feature type="chain" id="PRO_5040236882" evidence="2">
    <location>
        <begin position="21"/>
        <end position="648"/>
    </location>
</feature>
<name>A0A9N8LS24_9BASI</name>
<evidence type="ECO:0000256" key="1">
    <source>
        <dbReference type="SAM" id="MobiDB-lite"/>
    </source>
</evidence>
<dbReference type="Proteomes" id="UP000836404">
    <property type="component" value="Unassembled WGS sequence"/>
</dbReference>
<evidence type="ECO:0000313" key="4">
    <source>
        <dbReference type="Proteomes" id="UP000836404"/>
    </source>
</evidence>
<dbReference type="AlphaFoldDB" id="A0A9N8LS24"/>
<dbReference type="EMBL" id="CAJHJF010003395">
    <property type="protein sequence ID" value="CAD6934937.1"/>
    <property type="molecule type" value="Genomic_DNA"/>
</dbReference>
<feature type="compositionally biased region" description="Low complexity" evidence="1">
    <location>
        <begin position="416"/>
        <end position="451"/>
    </location>
</feature>
<comment type="caution">
    <text evidence="3">The sequence shown here is derived from an EMBL/GenBank/DDBJ whole genome shotgun (WGS) entry which is preliminary data.</text>
</comment>
<organism evidence="3 4">
    <name type="scientific">Tilletia laevis</name>
    <dbReference type="NCBI Taxonomy" id="157183"/>
    <lineage>
        <taxon>Eukaryota</taxon>
        <taxon>Fungi</taxon>
        <taxon>Dikarya</taxon>
        <taxon>Basidiomycota</taxon>
        <taxon>Ustilaginomycotina</taxon>
        <taxon>Exobasidiomycetes</taxon>
        <taxon>Tilletiales</taxon>
        <taxon>Tilletiaceae</taxon>
        <taxon>Tilletia</taxon>
    </lineage>
</organism>
<feature type="signal peptide" evidence="2">
    <location>
        <begin position="1"/>
        <end position="20"/>
    </location>
</feature>
<evidence type="ECO:0000313" key="3">
    <source>
        <dbReference type="EMBL" id="CAD6934937.1"/>
    </source>
</evidence>
<sequence>MKLFSAASLAFLLSGASILASPDELCDAGPLHNSSTYSSVCNQIARRAVTTSVNFNAQVEVAALKLKLHRDQGFCSTYLSISPYAATATKFGTATATATAIVPGPTLTQLVRVTVAKTALPKVVTRTTLSVVNYMLTATRTLINVAPTTVTVATVTSLTTVEIPTIVGTVTILTPAIGTVIPRAALQTSTTTTPAARTTVSTPSYLLSTLPTVISRACSRIVTFKTTTIIATRTVTNTITNKASTVRATITDQPVVTPTSTRFVPSISTRTVGTVVVPVTKVSLSTVPATATDIQPTTILIPTSTTIYLPSLITETEVQSTTTVTPTSTTTDLPSTVTETEVQSTTTLDSTTTATDLPSTITDTDVQPTTNVNPTSTTTDMPSTTTETDVQPTTTPLPASTTSELPSTITETDVQPTTNVNPTSTTTDLPNTVTETNVEPTTTPVPTSTTTGLPIPTPSLRRGYLRVRKVSDNSVFGLVRAQLNGVLAYTYTSDISGTGALIVTLPDGWMYGRLMDLSTENGDAIYPRIGVVLAGEGTFFTGNQHALLAPVEHADLEKTTNTHAQNRLGNSGNAESQLWTLNQDLSVTATWVRPVSGGSFAQAPAKLFHNAAVDGFAIVNNLDNFVQNHPEAGALAVTFEFVPITTVN</sequence>